<protein>
    <submittedName>
        <fullName evidence="3">Response regulator</fullName>
    </submittedName>
</protein>
<dbReference type="GO" id="GO:0000160">
    <property type="term" value="P:phosphorelay signal transduction system"/>
    <property type="evidence" value="ECO:0007669"/>
    <property type="project" value="InterPro"/>
</dbReference>
<dbReference type="InterPro" id="IPR001789">
    <property type="entry name" value="Sig_transdc_resp-reg_receiver"/>
</dbReference>
<dbReference type="Gene3D" id="3.40.50.2300">
    <property type="match status" value="1"/>
</dbReference>
<dbReference type="InterPro" id="IPR052893">
    <property type="entry name" value="TCS_response_regulator"/>
</dbReference>
<dbReference type="AlphaFoldDB" id="A0A5C6UYF2"/>
<gene>
    <name evidence="3" type="ORF">FRX97_07275</name>
</gene>
<evidence type="ECO:0000313" key="4">
    <source>
        <dbReference type="Proteomes" id="UP000321168"/>
    </source>
</evidence>
<evidence type="ECO:0000256" key="1">
    <source>
        <dbReference type="PROSITE-ProRule" id="PRU00169"/>
    </source>
</evidence>
<dbReference type="Pfam" id="PF00072">
    <property type="entry name" value="Response_reg"/>
    <property type="match status" value="1"/>
</dbReference>
<dbReference type="RefSeq" id="WP_147014540.1">
    <property type="nucleotide sequence ID" value="NZ_VORB01000006.1"/>
</dbReference>
<accession>A0A5C6UYF2</accession>
<comment type="caution">
    <text evidence="3">The sequence shown here is derived from an EMBL/GenBank/DDBJ whole genome shotgun (WGS) entry which is preliminary data.</text>
</comment>
<organism evidence="3 4">
    <name type="scientific">Luteibaculum oceani</name>
    <dbReference type="NCBI Taxonomy" id="1294296"/>
    <lineage>
        <taxon>Bacteria</taxon>
        <taxon>Pseudomonadati</taxon>
        <taxon>Bacteroidota</taxon>
        <taxon>Flavobacteriia</taxon>
        <taxon>Flavobacteriales</taxon>
        <taxon>Luteibaculaceae</taxon>
        <taxon>Luteibaculum</taxon>
    </lineage>
</organism>
<sequence>MAEFESSAILLIDDDDTSNFYNKFILEEAQIVDKIYSTETADDGLDLLKKLDFPPRLILIDLNMPFKDGWDFMEDYLKLGIEKQSPKLFFLSSSILPADKEKANDHPRVDGFISKPLDIDFIKRQISAVV</sequence>
<dbReference type="SUPFAM" id="SSF52172">
    <property type="entry name" value="CheY-like"/>
    <property type="match status" value="1"/>
</dbReference>
<dbReference type="PANTHER" id="PTHR44520">
    <property type="entry name" value="RESPONSE REGULATOR RCP1-RELATED"/>
    <property type="match status" value="1"/>
</dbReference>
<name>A0A5C6UYF2_9FLAO</name>
<reference evidence="3 4" key="1">
    <citation type="submission" date="2019-08" db="EMBL/GenBank/DDBJ databases">
        <title>Genome of Luteibaculum oceani JCM 18817.</title>
        <authorList>
            <person name="Bowman J.P."/>
        </authorList>
    </citation>
    <scope>NUCLEOTIDE SEQUENCE [LARGE SCALE GENOMIC DNA]</scope>
    <source>
        <strain evidence="3 4">JCM 18817</strain>
    </source>
</reference>
<dbReference type="PANTHER" id="PTHR44520:SF2">
    <property type="entry name" value="RESPONSE REGULATOR RCP1"/>
    <property type="match status" value="1"/>
</dbReference>
<dbReference type="OrthoDB" id="673128at2"/>
<dbReference type="SMART" id="SM00448">
    <property type="entry name" value="REC"/>
    <property type="match status" value="1"/>
</dbReference>
<evidence type="ECO:0000313" key="3">
    <source>
        <dbReference type="EMBL" id="TXC78513.1"/>
    </source>
</evidence>
<proteinExistence type="predicted"/>
<evidence type="ECO:0000259" key="2">
    <source>
        <dbReference type="PROSITE" id="PS50110"/>
    </source>
</evidence>
<feature type="domain" description="Response regulatory" evidence="2">
    <location>
        <begin position="8"/>
        <end position="130"/>
    </location>
</feature>
<feature type="modified residue" description="4-aspartylphosphate" evidence="1">
    <location>
        <position position="61"/>
    </location>
</feature>
<keyword evidence="1" id="KW-0597">Phosphoprotein</keyword>
<dbReference type="InterPro" id="IPR011006">
    <property type="entry name" value="CheY-like_superfamily"/>
</dbReference>
<dbReference type="PROSITE" id="PS50110">
    <property type="entry name" value="RESPONSE_REGULATORY"/>
    <property type="match status" value="1"/>
</dbReference>
<dbReference type="EMBL" id="VORB01000006">
    <property type="protein sequence ID" value="TXC78513.1"/>
    <property type="molecule type" value="Genomic_DNA"/>
</dbReference>
<keyword evidence="4" id="KW-1185">Reference proteome</keyword>
<dbReference type="Proteomes" id="UP000321168">
    <property type="component" value="Unassembled WGS sequence"/>
</dbReference>